<proteinExistence type="predicted"/>
<sequence>MHALTKNRWCAVKWILCYLYGTVEHGNPDTSLKALSDAEWEGDSDDRRSTGGFAIYLCSNFISWIARKQRTISRYSTEAEYKALADTIAELT</sequence>
<organism evidence="2">
    <name type="scientific">Tanacetum cinerariifolium</name>
    <name type="common">Dalmatian daisy</name>
    <name type="synonym">Chrysanthemum cinerariifolium</name>
    <dbReference type="NCBI Taxonomy" id="118510"/>
    <lineage>
        <taxon>Eukaryota</taxon>
        <taxon>Viridiplantae</taxon>
        <taxon>Streptophyta</taxon>
        <taxon>Embryophyta</taxon>
        <taxon>Tracheophyta</taxon>
        <taxon>Spermatophyta</taxon>
        <taxon>Magnoliopsida</taxon>
        <taxon>eudicotyledons</taxon>
        <taxon>Gunneridae</taxon>
        <taxon>Pentapetalae</taxon>
        <taxon>asterids</taxon>
        <taxon>campanulids</taxon>
        <taxon>Asterales</taxon>
        <taxon>Asteraceae</taxon>
        <taxon>Asteroideae</taxon>
        <taxon>Anthemideae</taxon>
        <taxon>Anthemidinae</taxon>
        <taxon>Tanacetum</taxon>
    </lineage>
</organism>
<keyword evidence="1" id="KW-0732">Signal</keyword>
<evidence type="ECO:0000313" key="2">
    <source>
        <dbReference type="EMBL" id="GFD06248.1"/>
    </source>
</evidence>
<dbReference type="PANTHER" id="PTHR11439:SF450">
    <property type="entry name" value="REVERSE TRANSCRIPTASE TY1_COPIA-TYPE DOMAIN-CONTAINING PROTEIN"/>
    <property type="match status" value="1"/>
</dbReference>
<feature type="chain" id="PRO_5025652173" evidence="1">
    <location>
        <begin position="26"/>
        <end position="92"/>
    </location>
</feature>
<evidence type="ECO:0000256" key="1">
    <source>
        <dbReference type="SAM" id="SignalP"/>
    </source>
</evidence>
<accession>A0A699TA33</accession>
<dbReference type="PANTHER" id="PTHR11439">
    <property type="entry name" value="GAG-POL-RELATED RETROTRANSPOSON"/>
    <property type="match status" value="1"/>
</dbReference>
<dbReference type="CDD" id="cd09272">
    <property type="entry name" value="RNase_HI_RT_Ty1"/>
    <property type="match status" value="1"/>
</dbReference>
<protein>
    <submittedName>
        <fullName evidence="2">Uncharacterized protein</fullName>
    </submittedName>
</protein>
<dbReference type="AlphaFoldDB" id="A0A699TA33"/>
<gene>
    <name evidence="2" type="ORF">Tci_878217</name>
</gene>
<feature type="signal peptide" evidence="1">
    <location>
        <begin position="1"/>
        <end position="25"/>
    </location>
</feature>
<comment type="caution">
    <text evidence="2">The sequence shown here is derived from an EMBL/GenBank/DDBJ whole genome shotgun (WGS) entry which is preliminary data.</text>
</comment>
<reference evidence="2" key="1">
    <citation type="journal article" date="2019" name="Sci. Rep.">
        <title>Draft genome of Tanacetum cinerariifolium, the natural source of mosquito coil.</title>
        <authorList>
            <person name="Yamashiro T."/>
            <person name="Shiraishi A."/>
            <person name="Satake H."/>
            <person name="Nakayama K."/>
        </authorList>
    </citation>
    <scope>NUCLEOTIDE SEQUENCE</scope>
</reference>
<dbReference type="EMBL" id="BKCJ011223581">
    <property type="protein sequence ID" value="GFD06248.1"/>
    <property type="molecule type" value="Genomic_DNA"/>
</dbReference>
<name>A0A699TA33_TANCI</name>